<evidence type="ECO:0008006" key="6">
    <source>
        <dbReference type="Google" id="ProtNLM"/>
    </source>
</evidence>
<evidence type="ECO:0000256" key="1">
    <source>
        <dbReference type="ARBA" id="ARBA00023186"/>
    </source>
</evidence>
<keyword evidence="5" id="KW-1185">Reference proteome</keyword>
<protein>
    <recommendedName>
        <fullName evidence="6">Nucleotide exchange factor GrpE</fullName>
    </recommendedName>
</protein>
<dbReference type="STRING" id="861266.ARTSIC4J27_985"/>
<evidence type="ECO:0000313" key="5">
    <source>
        <dbReference type="Proteomes" id="UP000035722"/>
    </source>
</evidence>
<dbReference type="EMBL" id="CAQI01000032">
    <property type="protein sequence ID" value="CCQ45052.1"/>
    <property type="molecule type" value="Genomic_DNA"/>
</dbReference>
<name>A0A024GZL9_9MICC</name>
<dbReference type="GO" id="GO:0006457">
    <property type="term" value="P:protein folding"/>
    <property type="evidence" value="ECO:0007669"/>
    <property type="project" value="InterPro"/>
</dbReference>
<reference evidence="5" key="1">
    <citation type="journal article" date="2014" name="Genome Announc.">
        <title>Genome Sequence of Arthrobacter siccitolerans 4J27, a Xeroprotectant-Producing Desiccation-Tolerant Microorganism.</title>
        <authorList>
            <person name="Manzanera M."/>
            <person name="Santa-Cruz-Calvo L."/>
            <person name="Vilchez J.I."/>
            <person name="Garcia-Fontana C."/>
            <person name="Silva-Castro G.A."/>
            <person name="Calvo C."/>
            <person name="Gonzalez-Lopez J."/>
        </authorList>
    </citation>
    <scope>NUCLEOTIDE SEQUENCE [LARGE SCALE GENOMIC DNA]</scope>
    <source>
        <strain evidence="5">4J27</strain>
    </source>
</reference>
<dbReference type="Gene3D" id="2.30.22.10">
    <property type="entry name" value="Head domain of nucleotide exchange factor GrpE"/>
    <property type="match status" value="1"/>
</dbReference>
<evidence type="ECO:0000313" key="4">
    <source>
        <dbReference type="EMBL" id="CCQ45052.1"/>
    </source>
</evidence>
<sequence>MGVQSKGASDVEADDEAGQSSDAGNGDKAASPEPDESWDLLDESLITESVGDAAARTGESPSELPADEVTTALRNLEVQVQEFHGRAANYEQIIRQMQTRIEHLQGDQIQALLKPVIQRFAGLHAQAIEACGHARDRGEAAEKDFSFFAVAIEEALGLVDIESVQAAPSTEFDRRKHHVARVVATDVQELDGRIQRVLRQGFTYVDAPRVFIPAQVSVYRYEPPQAPAEAEPLENDPKNKHGEGDLGE</sequence>
<dbReference type="AlphaFoldDB" id="A0A024GZL9"/>
<evidence type="ECO:0000256" key="2">
    <source>
        <dbReference type="SAM" id="Coils"/>
    </source>
</evidence>
<dbReference type="GO" id="GO:0042803">
    <property type="term" value="F:protein homodimerization activity"/>
    <property type="evidence" value="ECO:0007669"/>
    <property type="project" value="InterPro"/>
</dbReference>
<dbReference type="InterPro" id="IPR000740">
    <property type="entry name" value="GrpE"/>
</dbReference>
<evidence type="ECO:0000256" key="3">
    <source>
        <dbReference type="SAM" id="MobiDB-lite"/>
    </source>
</evidence>
<organism evidence="4 5">
    <name type="scientific">Pseudarthrobacter siccitolerans</name>
    <dbReference type="NCBI Taxonomy" id="861266"/>
    <lineage>
        <taxon>Bacteria</taxon>
        <taxon>Bacillati</taxon>
        <taxon>Actinomycetota</taxon>
        <taxon>Actinomycetes</taxon>
        <taxon>Micrococcales</taxon>
        <taxon>Micrococcaceae</taxon>
        <taxon>Pseudarthrobacter</taxon>
    </lineage>
</organism>
<keyword evidence="2" id="KW-0175">Coiled coil</keyword>
<keyword evidence="1" id="KW-0143">Chaperone</keyword>
<dbReference type="Pfam" id="PF01025">
    <property type="entry name" value="GrpE"/>
    <property type="match status" value="1"/>
</dbReference>
<accession>A0A024GZL9</accession>
<proteinExistence type="predicted"/>
<feature type="region of interest" description="Disordered" evidence="3">
    <location>
        <begin position="223"/>
        <end position="248"/>
    </location>
</feature>
<feature type="region of interest" description="Disordered" evidence="3">
    <location>
        <begin position="1"/>
        <end position="39"/>
    </location>
</feature>
<dbReference type="InterPro" id="IPR009012">
    <property type="entry name" value="GrpE_head"/>
</dbReference>
<comment type="caution">
    <text evidence="4">The sequence shown here is derived from an EMBL/GenBank/DDBJ whole genome shotgun (WGS) entry which is preliminary data.</text>
</comment>
<dbReference type="Proteomes" id="UP000035722">
    <property type="component" value="Unassembled WGS sequence"/>
</dbReference>
<dbReference type="RefSeq" id="WP_200900753.1">
    <property type="nucleotide sequence ID" value="NZ_CAQI01000032.1"/>
</dbReference>
<gene>
    <name evidence="4" type="ORF">ARTSIC4J27_985</name>
</gene>
<dbReference type="GO" id="GO:0051087">
    <property type="term" value="F:protein-folding chaperone binding"/>
    <property type="evidence" value="ECO:0007669"/>
    <property type="project" value="InterPro"/>
</dbReference>
<feature type="compositionally biased region" description="Basic and acidic residues" evidence="3">
    <location>
        <begin position="235"/>
        <end position="248"/>
    </location>
</feature>
<feature type="coiled-coil region" evidence="2">
    <location>
        <begin position="73"/>
        <end position="107"/>
    </location>
</feature>
<dbReference type="GO" id="GO:0000774">
    <property type="term" value="F:adenyl-nucleotide exchange factor activity"/>
    <property type="evidence" value="ECO:0007669"/>
    <property type="project" value="InterPro"/>
</dbReference>